<gene>
    <name evidence="2" type="ORF">TDIB3V08_LOCUS12238</name>
</gene>
<name>A0A7R8VZ23_TIMDO</name>
<dbReference type="EMBL" id="OA578841">
    <property type="protein sequence ID" value="CAD7206089.1"/>
    <property type="molecule type" value="Genomic_DNA"/>
</dbReference>
<feature type="compositionally biased region" description="Basic and acidic residues" evidence="1">
    <location>
        <begin position="39"/>
        <end position="55"/>
    </location>
</feature>
<protein>
    <submittedName>
        <fullName evidence="2">Uncharacterized protein</fullName>
    </submittedName>
</protein>
<dbReference type="AlphaFoldDB" id="A0A7R8VZ23"/>
<proteinExistence type="predicted"/>
<evidence type="ECO:0000313" key="2">
    <source>
        <dbReference type="EMBL" id="CAD7206089.1"/>
    </source>
</evidence>
<organism evidence="2">
    <name type="scientific">Timema douglasi</name>
    <name type="common">Walking stick</name>
    <dbReference type="NCBI Taxonomy" id="61478"/>
    <lineage>
        <taxon>Eukaryota</taxon>
        <taxon>Metazoa</taxon>
        <taxon>Ecdysozoa</taxon>
        <taxon>Arthropoda</taxon>
        <taxon>Hexapoda</taxon>
        <taxon>Insecta</taxon>
        <taxon>Pterygota</taxon>
        <taxon>Neoptera</taxon>
        <taxon>Polyneoptera</taxon>
        <taxon>Phasmatodea</taxon>
        <taxon>Timematodea</taxon>
        <taxon>Timematoidea</taxon>
        <taxon>Timematidae</taxon>
        <taxon>Timema</taxon>
    </lineage>
</organism>
<evidence type="ECO:0000256" key="1">
    <source>
        <dbReference type="SAM" id="MobiDB-lite"/>
    </source>
</evidence>
<reference evidence="2" key="1">
    <citation type="submission" date="2020-11" db="EMBL/GenBank/DDBJ databases">
        <authorList>
            <person name="Tran Van P."/>
        </authorList>
    </citation>
    <scope>NUCLEOTIDE SEQUENCE</scope>
</reference>
<accession>A0A7R8VZ23</accession>
<feature type="region of interest" description="Disordered" evidence="1">
    <location>
        <begin position="36"/>
        <end position="55"/>
    </location>
</feature>
<sequence>MAVALLEFCYKSHTEASRAKIPLSDAMKAKARLTIGGGRDFDNGRDGGREGERRGVASQQTKVFFLVDKNRWITKTVDVLREAMVVWSRPIALHLLPQICSVSTIYIN</sequence>